<dbReference type="GeneID" id="93561644"/>
<feature type="chain" id="PRO_5047136585" evidence="1">
    <location>
        <begin position="20"/>
        <end position="75"/>
    </location>
</feature>
<feature type="signal peptide" evidence="1">
    <location>
        <begin position="1"/>
        <end position="19"/>
    </location>
</feature>
<keyword evidence="3" id="KW-1185">Reference proteome</keyword>
<evidence type="ECO:0000313" key="3">
    <source>
        <dbReference type="Proteomes" id="UP001207294"/>
    </source>
</evidence>
<comment type="caution">
    <text evidence="2">The sequence shown here is derived from an EMBL/GenBank/DDBJ whole genome shotgun (WGS) entry which is preliminary data.</text>
</comment>
<evidence type="ECO:0000313" key="2">
    <source>
        <dbReference type="EMBL" id="MCV4377345.1"/>
    </source>
</evidence>
<proteinExistence type="predicted"/>
<dbReference type="RefSeq" id="WP_122371089.1">
    <property type="nucleotide sequence ID" value="NZ_JAFGZD010000007.1"/>
</dbReference>
<dbReference type="Proteomes" id="UP001207294">
    <property type="component" value="Unassembled WGS sequence"/>
</dbReference>
<reference evidence="2 3" key="1">
    <citation type="submission" date="2022-10" db="EMBL/GenBank/DDBJ databases">
        <title>Characterization of Pseudomonas capsici strains from pepper and tomato in Georgia.</title>
        <authorList>
            <person name="Zhao M."/>
            <person name="Dutta B."/>
        </authorList>
    </citation>
    <scope>NUCLEOTIDE SEQUENCE [LARGE SCALE GENOMIC DNA]</scope>
    <source>
        <strain evidence="2 3">Pc20-5</strain>
    </source>
</reference>
<sequence>MKKFLLVAGLLSLAGNTMAAGRSCEELKAYIDAKLQSLNVKSYTLQIVPNADVKMDQKVVGSCEVGTHKIIYSRN</sequence>
<name>A0ABT3BWV3_9PSED</name>
<dbReference type="InterPro" id="IPR010595">
    <property type="entry name" value="DUF1161"/>
</dbReference>
<dbReference type="EMBL" id="JAOXML010000007">
    <property type="protein sequence ID" value="MCV4377345.1"/>
    <property type="molecule type" value="Genomic_DNA"/>
</dbReference>
<keyword evidence="1" id="KW-0732">Signal</keyword>
<accession>A0ABT3BWV3</accession>
<organism evidence="2 3">
    <name type="scientific">Pseudomonas capsici</name>
    <dbReference type="NCBI Taxonomy" id="2810614"/>
    <lineage>
        <taxon>Bacteria</taxon>
        <taxon>Pseudomonadati</taxon>
        <taxon>Pseudomonadota</taxon>
        <taxon>Gammaproteobacteria</taxon>
        <taxon>Pseudomonadales</taxon>
        <taxon>Pseudomonadaceae</taxon>
        <taxon>Pseudomonas</taxon>
    </lineage>
</organism>
<dbReference type="Pfam" id="PF06649">
    <property type="entry name" value="DUF1161"/>
    <property type="match status" value="1"/>
</dbReference>
<gene>
    <name evidence="2" type="ORF">OH718_12135</name>
</gene>
<protein>
    <submittedName>
        <fullName evidence="2">DUF1161 domain-containing protein</fullName>
    </submittedName>
</protein>
<evidence type="ECO:0000256" key="1">
    <source>
        <dbReference type="SAM" id="SignalP"/>
    </source>
</evidence>